<sequence length="448" mass="48459">MMTRSSTLVRWLAVLGLSMVAAVTTVLIQPSTRPPRWDILVCLAVAAVAAGGGVLWLRRRPTDDLATGGKHWWVEQRNGWVGFAAWSWVVPAFLVAYAALSPTPAAWEIVDAGSAMRTTEIEKVLSSKYVSSQRTGHYTSTVLVPVPFNQGPRTTELELTSSDKPKAGEEIWVLFAPSSPDLEVFVGDRQSLEEKIGGRVDFWTIFLTLGFLAFCWFMNLFGRWRSDPVAGLHRSRQKGILHALPVSVAGVGVALDERPASASVTKHLKPRIRLTSAEFGELHLYLDDIVDPLPLAQRLMGVRGHVYWRRPARQLPYANSVGYAVLILDGQRYVAGWLESLDASVALPVSALVPADQELPAAGEARALRPLTPVEASANSTVLKALLLGIVALGLITFGVGDIATAALAAASVLAVLMGRKRAGLQMKRHVESLTPGSDLPTGTIREA</sequence>
<evidence type="ECO:0000256" key="1">
    <source>
        <dbReference type="SAM" id="Phobius"/>
    </source>
</evidence>
<keyword evidence="1" id="KW-1133">Transmembrane helix</keyword>
<proteinExistence type="predicted"/>
<reference evidence="2 3" key="1">
    <citation type="submission" date="2015-10" db="EMBL/GenBank/DDBJ databases">
        <title>Draft genome sequence of Streptomyces caeruleatus NRRL B-24802, type strain for the species Streptomyces caeruleatus.</title>
        <authorList>
            <person name="Ruckert C."/>
            <person name="Winkler A."/>
            <person name="Kalinowski J."/>
            <person name="Kampfer P."/>
            <person name="Glaeser S."/>
        </authorList>
    </citation>
    <scope>NUCLEOTIDE SEQUENCE [LARGE SCALE GENOMIC DNA]</scope>
    <source>
        <strain evidence="2 3">NRRL B-24802</strain>
    </source>
</reference>
<dbReference type="EMBL" id="LMWY01000044">
    <property type="protein sequence ID" value="KUN96085.1"/>
    <property type="molecule type" value="Genomic_DNA"/>
</dbReference>
<keyword evidence="1" id="KW-0472">Membrane</keyword>
<feature type="transmembrane region" description="Helical" evidence="1">
    <location>
        <begin position="38"/>
        <end position="57"/>
    </location>
</feature>
<keyword evidence="1" id="KW-0812">Transmembrane</keyword>
<keyword evidence="3" id="KW-1185">Reference proteome</keyword>
<protein>
    <recommendedName>
        <fullName evidence="4">DUF3592 domain-containing protein</fullName>
    </recommendedName>
</protein>
<feature type="transmembrane region" description="Helical" evidence="1">
    <location>
        <begin position="78"/>
        <end position="100"/>
    </location>
</feature>
<dbReference type="AlphaFoldDB" id="A0A101TPJ9"/>
<accession>A0A101TPJ9</accession>
<evidence type="ECO:0000313" key="3">
    <source>
        <dbReference type="Proteomes" id="UP000053429"/>
    </source>
</evidence>
<name>A0A101TPJ9_9ACTN</name>
<gene>
    <name evidence="2" type="ORF">AQJ67_33045</name>
</gene>
<organism evidence="2 3">
    <name type="scientific">Streptomyces caeruleatus</name>
    <dbReference type="NCBI Taxonomy" id="661399"/>
    <lineage>
        <taxon>Bacteria</taxon>
        <taxon>Bacillati</taxon>
        <taxon>Actinomycetota</taxon>
        <taxon>Actinomycetes</taxon>
        <taxon>Kitasatosporales</taxon>
        <taxon>Streptomycetaceae</taxon>
        <taxon>Streptomyces</taxon>
    </lineage>
</organism>
<feature type="transmembrane region" description="Helical" evidence="1">
    <location>
        <begin position="202"/>
        <end position="221"/>
    </location>
</feature>
<evidence type="ECO:0008006" key="4">
    <source>
        <dbReference type="Google" id="ProtNLM"/>
    </source>
</evidence>
<feature type="transmembrane region" description="Helical" evidence="1">
    <location>
        <begin position="403"/>
        <end position="419"/>
    </location>
</feature>
<feature type="transmembrane region" description="Helical" evidence="1">
    <location>
        <begin position="376"/>
        <end position="397"/>
    </location>
</feature>
<dbReference type="Proteomes" id="UP000053429">
    <property type="component" value="Unassembled WGS sequence"/>
</dbReference>
<comment type="caution">
    <text evidence="2">The sequence shown here is derived from an EMBL/GenBank/DDBJ whole genome shotgun (WGS) entry which is preliminary data.</text>
</comment>
<evidence type="ECO:0000313" key="2">
    <source>
        <dbReference type="EMBL" id="KUN96085.1"/>
    </source>
</evidence>